<feature type="compositionally biased region" description="Basic and acidic residues" evidence="1">
    <location>
        <begin position="18"/>
        <end position="35"/>
    </location>
</feature>
<dbReference type="PANTHER" id="PTHR34188">
    <property type="entry name" value="OS01G0299500 PROTEIN"/>
    <property type="match status" value="1"/>
</dbReference>
<keyword evidence="2" id="KW-1133">Transmembrane helix</keyword>
<evidence type="ECO:0000256" key="2">
    <source>
        <dbReference type="SAM" id="Phobius"/>
    </source>
</evidence>
<proteinExistence type="predicted"/>
<name>A0AA38T5Z1_9ASTR</name>
<dbReference type="EMBL" id="JARYMX010000003">
    <property type="protein sequence ID" value="KAJ9554998.1"/>
    <property type="molecule type" value="Genomic_DNA"/>
</dbReference>
<dbReference type="AlphaFoldDB" id="A0AA38T5Z1"/>
<evidence type="ECO:0000313" key="3">
    <source>
        <dbReference type="EMBL" id="KAJ9554998.1"/>
    </source>
</evidence>
<feature type="compositionally biased region" description="Basic residues" evidence="1">
    <location>
        <begin position="88"/>
        <end position="97"/>
    </location>
</feature>
<organism evidence="3 4">
    <name type="scientific">Centaurea solstitialis</name>
    <name type="common">yellow star-thistle</name>
    <dbReference type="NCBI Taxonomy" id="347529"/>
    <lineage>
        <taxon>Eukaryota</taxon>
        <taxon>Viridiplantae</taxon>
        <taxon>Streptophyta</taxon>
        <taxon>Embryophyta</taxon>
        <taxon>Tracheophyta</taxon>
        <taxon>Spermatophyta</taxon>
        <taxon>Magnoliopsida</taxon>
        <taxon>eudicotyledons</taxon>
        <taxon>Gunneridae</taxon>
        <taxon>Pentapetalae</taxon>
        <taxon>asterids</taxon>
        <taxon>campanulids</taxon>
        <taxon>Asterales</taxon>
        <taxon>Asteraceae</taxon>
        <taxon>Carduoideae</taxon>
        <taxon>Cardueae</taxon>
        <taxon>Centaureinae</taxon>
        <taxon>Centaurea</taxon>
    </lineage>
</organism>
<evidence type="ECO:0008006" key="5">
    <source>
        <dbReference type="Google" id="ProtNLM"/>
    </source>
</evidence>
<keyword evidence="4" id="KW-1185">Reference proteome</keyword>
<sequence length="217" mass="23666">MDHSGFKEQDVVGVDLESGIRVKNNEEGGPDHGSDERLAKTIFLKLCDRFSSVDDDSLVKSGMNPLNVDEGSLENNVIEGGKKTEKEKRKKAKKPPRPPRPPKGFSLDAYDQKLIKELAELAMIKRARIERMKALKLKKSLKTSSSSSSSSSSHGSLFAMLFTIIFFLVILLQGRNSGANLQGSPQTNENGSVFVQAQLSPLGSESISPISKSSTPF</sequence>
<reference evidence="3" key="1">
    <citation type="submission" date="2023-03" db="EMBL/GenBank/DDBJ databases">
        <title>Chromosome-scale reference genome and RAD-based genetic map of yellow starthistle (Centaurea solstitialis) reveal putative structural variation and QTLs associated with invader traits.</title>
        <authorList>
            <person name="Reatini B."/>
            <person name="Cang F.A."/>
            <person name="Jiang Q."/>
            <person name="Mckibben M.T.W."/>
            <person name="Barker M.S."/>
            <person name="Rieseberg L.H."/>
            <person name="Dlugosch K.M."/>
        </authorList>
    </citation>
    <scope>NUCLEOTIDE SEQUENCE</scope>
    <source>
        <strain evidence="3">CAN-66</strain>
        <tissue evidence="3">Leaf</tissue>
    </source>
</reference>
<keyword evidence="2" id="KW-0472">Membrane</keyword>
<feature type="region of interest" description="Disordered" evidence="1">
    <location>
        <begin position="1"/>
        <end position="35"/>
    </location>
</feature>
<accession>A0AA38T5Z1</accession>
<evidence type="ECO:0000256" key="1">
    <source>
        <dbReference type="SAM" id="MobiDB-lite"/>
    </source>
</evidence>
<protein>
    <recommendedName>
        <fullName evidence="5">Transmembrane protein</fullName>
    </recommendedName>
</protein>
<feature type="compositionally biased region" description="Basic and acidic residues" evidence="1">
    <location>
        <begin position="1"/>
        <end position="10"/>
    </location>
</feature>
<feature type="region of interest" description="Disordered" evidence="1">
    <location>
        <begin position="55"/>
        <end position="107"/>
    </location>
</feature>
<evidence type="ECO:0000313" key="4">
    <source>
        <dbReference type="Proteomes" id="UP001172457"/>
    </source>
</evidence>
<dbReference type="PANTHER" id="PTHR34188:SF5">
    <property type="entry name" value="OS05G0131900 PROTEIN"/>
    <property type="match status" value="1"/>
</dbReference>
<feature type="transmembrane region" description="Helical" evidence="2">
    <location>
        <begin position="154"/>
        <end position="172"/>
    </location>
</feature>
<dbReference type="Proteomes" id="UP001172457">
    <property type="component" value="Chromosome 3"/>
</dbReference>
<gene>
    <name evidence="3" type="ORF">OSB04_009612</name>
</gene>
<comment type="caution">
    <text evidence="3">The sequence shown here is derived from an EMBL/GenBank/DDBJ whole genome shotgun (WGS) entry which is preliminary data.</text>
</comment>
<keyword evidence="2" id="KW-0812">Transmembrane</keyword>